<name>A0A3M6U933_POCDA</name>
<reference evidence="2 3" key="1">
    <citation type="journal article" date="2018" name="Sci. Rep.">
        <title>Comparative analysis of the Pocillopora damicornis genome highlights role of immune system in coral evolution.</title>
        <authorList>
            <person name="Cunning R."/>
            <person name="Bay R.A."/>
            <person name="Gillette P."/>
            <person name="Baker A.C."/>
            <person name="Traylor-Knowles N."/>
        </authorList>
    </citation>
    <scope>NUCLEOTIDE SEQUENCE [LARGE SCALE GENOMIC DNA]</scope>
    <source>
        <strain evidence="2">RSMAS</strain>
        <tissue evidence="2">Whole animal</tissue>
    </source>
</reference>
<dbReference type="InterPro" id="IPR018797">
    <property type="entry name" value="FAM98"/>
</dbReference>
<evidence type="ECO:0000313" key="2">
    <source>
        <dbReference type="EMBL" id="RMX50034.1"/>
    </source>
</evidence>
<dbReference type="EMBL" id="RCHS01002011">
    <property type="protein sequence ID" value="RMX50034.1"/>
    <property type="molecule type" value="Genomic_DNA"/>
</dbReference>
<proteinExistence type="inferred from homology"/>
<organism evidence="2 3">
    <name type="scientific">Pocillopora damicornis</name>
    <name type="common">Cauliflower coral</name>
    <name type="synonym">Millepora damicornis</name>
    <dbReference type="NCBI Taxonomy" id="46731"/>
    <lineage>
        <taxon>Eukaryota</taxon>
        <taxon>Metazoa</taxon>
        <taxon>Cnidaria</taxon>
        <taxon>Anthozoa</taxon>
        <taxon>Hexacorallia</taxon>
        <taxon>Scleractinia</taxon>
        <taxon>Astrocoeniina</taxon>
        <taxon>Pocilloporidae</taxon>
        <taxon>Pocillopora</taxon>
    </lineage>
</organism>
<evidence type="ECO:0000256" key="1">
    <source>
        <dbReference type="ARBA" id="ARBA00007218"/>
    </source>
</evidence>
<keyword evidence="3" id="KW-1185">Reference proteome</keyword>
<sequence length="301" mass="33718">MEGDIQDALEDLGFTGELLEEGALTIATQGECLTADFMALCVWLTEQLNCLCTIQEHVSEKEDEETFRMEMSGLLNELGCPHSQLLGVNGLASQANRLLLLDYLTSELQALKMIGGEEEEKMEIDNQAASPALDQLKAILHALDLPQPSKESTVFDLFTQIETKVRELLSKAPKDHLGQPLLDETLGVKQWSKVEEINSQLNQEYTLRRSMLLKRLDVTVQSFDLLRLTKTSSGDIRDKTQCEINKIMMGKMAMEVDEEEEETKFKGAGHIKVHIEVHKEVRGVAGVEAGERKVVTEDIFL</sequence>
<comment type="caution">
    <text evidence="2">The sequence shown here is derived from an EMBL/GenBank/DDBJ whole genome shotgun (WGS) entry which is preliminary data.</text>
</comment>
<dbReference type="Proteomes" id="UP000275408">
    <property type="component" value="Unassembled WGS sequence"/>
</dbReference>
<dbReference type="GO" id="GO:0072669">
    <property type="term" value="C:tRNA-splicing ligase complex"/>
    <property type="evidence" value="ECO:0007669"/>
    <property type="project" value="TreeGrafter"/>
</dbReference>
<evidence type="ECO:0000313" key="3">
    <source>
        <dbReference type="Proteomes" id="UP000275408"/>
    </source>
</evidence>
<dbReference type="PANTHER" id="PTHR31353:SF1">
    <property type="entry name" value="PROTEIN FAM98B"/>
    <property type="match status" value="1"/>
</dbReference>
<accession>A0A3M6U933</accession>
<dbReference type="PANTHER" id="PTHR31353">
    <property type="entry name" value="FAM98"/>
    <property type="match status" value="1"/>
</dbReference>
<dbReference type="AlphaFoldDB" id="A0A3M6U933"/>
<dbReference type="STRING" id="46731.A0A3M6U933"/>
<gene>
    <name evidence="2" type="ORF">pdam_00002907</name>
</gene>
<dbReference type="OrthoDB" id="512356at2759"/>
<dbReference type="Pfam" id="PF10239">
    <property type="entry name" value="DUF2465"/>
    <property type="match status" value="1"/>
</dbReference>
<evidence type="ECO:0008006" key="4">
    <source>
        <dbReference type="Google" id="ProtNLM"/>
    </source>
</evidence>
<comment type="similarity">
    <text evidence="1">Belongs to the FAM98 family.</text>
</comment>
<protein>
    <recommendedName>
        <fullName evidence="4">Protein FAM98A</fullName>
    </recommendedName>
</protein>